<feature type="domain" description="HTH araC/xylS-type" evidence="4">
    <location>
        <begin position="1"/>
        <end position="60"/>
    </location>
</feature>
<evidence type="ECO:0000256" key="3">
    <source>
        <dbReference type="ARBA" id="ARBA00023163"/>
    </source>
</evidence>
<evidence type="ECO:0000256" key="1">
    <source>
        <dbReference type="ARBA" id="ARBA00023015"/>
    </source>
</evidence>
<dbReference type="PROSITE" id="PS00041">
    <property type="entry name" value="HTH_ARAC_FAMILY_1"/>
    <property type="match status" value="1"/>
</dbReference>
<dbReference type="Proteomes" id="UP000198820">
    <property type="component" value="Unassembled WGS sequence"/>
</dbReference>
<dbReference type="PANTHER" id="PTHR43280:SF28">
    <property type="entry name" value="HTH-TYPE TRANSCRIPTIONAL ACTIVATOR RHAS"/>
    <property type="match status" value="1"/>
</dbReference>
<keyword evidence="3" id="KW-0804">Transcription</keyword>
<evidence type="ECO:0000256" key="2">
    <source>
        <dbReference type="ARBA" id="ARBA00023125"/>
    </source>
</evidence>
<dbReference type="STRING" id="908615.SAMN05421540_102343"/>
<gene>
    <name evidence="5" type="ORF">SAMN05421540_102343</name>
</gene>
<organism evidence="5 6">
    <name type="scientific">Psychroflexus halocasei</name>
    <dbReference type="NCBI Taxonomy" id="908615"/>
    <lineage>
        <taxon>Bacteria</taxon>
        <taxon>Pseudomonadati</taxon>
        <taxon>Bacteroidota</taxon>
        <taxon>Flavobacteriia</taxon>
        <taxon>Flavobacteriales</taxon>
        <taxon>Flavobacteriaceae</taxon>
        <taxon>Psychroflexus</taxon>
    </lineage>
</organism>
<dbReference type="SUPFAM" id="SSF46689">
    <property type="entry name" value="Homeodomain-like"/>
    <property type="match status" value="1"/>
</dbReference>
<dbReference type="EMBL" id="FNQF01000002">
    <property type="protein sequence ID" value="SDZ97976.1"/>
    <property type="molecule type" value="Genomic_DNA"/>
</dbReference>
<proteinExistence type="predicted"/>
<protein>
    <submittedName>
        <fullName evidence="5">Helix-turn-helix domain-containing protein</fullName>
    </submittedName>
</protein>
<name>A0A1H3XF45_9FLAO</name>
<keyword evidence="6" id="KW-1185">Reference proteome</keyword>
<dbReference type="Pfam" id="PF12833">
    <property type="entry name" value="HTH_18"/>
    <property type="match status" value="1"/>
</dbReference>
<reference evidence="5 6" key="1">
    <citation type="submission" date="2016-10" db="EMBL/GenBank/DDBJ databases">
        <authorList>
            <person name="de Groot N.N."/>
        </authorList>
    </citation>
    <scope>NUCLEOTIDE SEQUENCE [LARGE SCALE GENOMIC DNA]</scope>
    <source>
        <strain evidence="5 6">DSM 23581</strain>
    </source>
</reference>
<dbReference type="InterPro" id="IPR009057">
    <property type="entry name" value="Homeodomain-like_sf"/>
</dbReference>
<dbReference type="InterPro" id="IPR020449">
    <property type="entry name" value="Tscrpt_reg_AraC-type_HTH"/>
</dbReference>
<dbReference type="PRINTS" id="PR00032">
    <property type="entry name" value="HTHARAC"/>
</dbReference>
<dbReference type="PROSITE" id="PS01124">
    <property type="entry name" value="HTH_ARAC_FAMILY_2"/>
    <property type="match status" value="1"/>
</dbReference>
<keyword evidence="1" id="KW-0805">Transcription regulation</keyword>
<dbReference type="SMART" id="SM00342">
    <property type="entry name" value="HTH_ARAC"/>
    <property type="match status" value="1"/>
</dbReference>
<evidence type="ECO:0000259" key="4">
    <source>
        <dbReference type="PROSITE" id="PS01124"/>
    </source>
</evidence>
<sequence length="62" mass="7179">MSNTSTIYSRKKLEKVEKLLINTDLKIQDIAIDLGFNSISSLNQVFKRRFGQTPMSFRKSKL</sequence>
<dbReference type="PANTHER" id="PTHR43280">
    <property type="entry name" value="ARAC-FAMILY TRANSCRIPTIONAL REGULATOR"/>
    <property type="match status" value="1"/>
</dbReference>
<dbReference type="GO" id="GO:0003700">
    <property type="term" value="F:DNA-binding transcription factor activity"/>
    <property type="evidence" value="ECO:0007669"/>
    <property type="project" value="InterPro"/>
</dbReference>
<dbReference type="GO" id="GO:0043565">
    <property type="term" value="F:sequence-specific DNA binding"/>
    <property type="evidence" value="ECO:0007669"/>
    <property type="project" value="InterPro"/>
</dbReference>
<evidence type="ECO:0000313" key="5">
    <source>
        <dbReference type="EMBL" id="SDZ97976.1"/>
    </source>
</evidence>
<dbReference type="InterPro" id="IPR018060">
    <property type="entry name" value="HTH_AraC"/>
</dbReference>
<dbReference type="Gene3D" id="1.10.10.60">
    <property type="entry name" value="Homeodomain-like"/>
    <property type="match status" value="1"/>
</dbReference>
<evidence type="ECO:0000313" key="6">
    <source>
        <dbReference type="Proteomes" id="UP000198820"/>
    </source>
</evidence>
<accession>A0A1H3XF45</accession>
<keyword evidence="2" id="KW-0238">DNA-binding</keyword>
<dbReference type="InterPro" id="IPR018062">
    <property type="entry name" value="HTH_AraC-typ_CS"/>
</dbReference>
<dbReference type="AlphaFoldDB" id="A0A1H3XF45"/>